<gene>
    <name evidence="2" type="ORF">C1H46_030111</name>
</gene>
<comment type="caution">
    <text evidence="2">The sequence shown here is derived from an EMBL/GenBank/DDBJ whole genome shotgun (WGS) entry which is preliminary data.</text>
</comment>
<feature type="region of interest" description="Disordered" evidence="1">
    <location>
        <begin position="1"/>
        <end position="125"/>
    </location>
</feature>
<evidence type="ECO:0000313" key="3">
    <source>
        <dbReference type="Proteomes" id="UP000315295"/>
    </source>
</evidence>
<evidence type="ECO:0000256" key="1">
    <source>
        <dbReference type="SAM" id="MobiDB-lite"/>
    </source>
</evidence>
<accession>A0A540LD34</accession>
<dbReference type="AlphaFoldDB" id="A0A540LD34"/>
<protein>
    <submittedName>
        <fullName evidence="2">Uncharacterized protein</fullName>
    </submittedName>
</protein>
<name>A0A540LD34_MALBA</name>
<dbReference type="EMBL" id="VIEB01000642">
    <property type="protein sequence ID" value="TQD84330.1"/>
    <property type="molecule type" value="Genomic_DNA"/>
</dbReference>
<reference evidence="2 3" key="1">
    <citation type="journal article" date="2019" name="G3 (Bethesda)">
        <title>Sequencing of a Wild Apple (Malus baccata) Genome Unravels the Differences Between Cultivated and Wild Apple Species Regarding Disease Resistance and Cold Tolerance.</title>
        <authorList>
            <person name="Chen X."/>
        </authorList>
    </citation>
    <scope>NUCLEOTIDE SEQUENCE [LARGE SCALE GENOMIC DNA]</scope>
    <source>
        <strain evidence="3">cv. Shandingzi</strain>
        <tissue evidence="2">Leaves</tissue>
    </source>
</reference>
<keyword evidence="3" id="KW-1185">Reference proteome</keyword>
<feature type="compositionally biased region" description="Polar residues" evidence="1">
    <location>
        <begin position="14"/>
        <end position="41"/>
    </location>
</feature>
<dbReference type="Proteomes" id="UP000315295">
    <property type="component" value="Unassembled WGS sequence"/>
</dbReference>
<evidence type="ECO:0000313" key="2">
    <source>
        <dbReference type="EMBL" id="TQD84330.1"/>
    </source>
</evidence>
<proteinExistence type="predicted"/>
<sequence length="125" mass="13826">MNSTADFSLKLPTNKGTNQSTHTSQMKQPTNQSKAQPTAWAQNKKETRECSSSPRRSSRSRIAQIHISNHTPTSRSSHPTPSPGTQPPMKKSSSQKRNSGYLRKESLAKLRTTPPSKADQEKVVV</sequence>
<organism evidence="2 3">
    <name type="scientific">Malus baccata</name>
    <name type="common">Siberian crab apple</name>
    <name type="synonym">Pyrus baccata</name>
    <dbReference type="NCBI Taxonomy" id="106549"/>
    <lineage>
        <taxon>Eukaryota</taxon>
        <taxon>Viridiplantae</taxon>
        <taxon>Streptophyta</taxon>
        <taxon>Embryophyta</taxon>
        <taxon>Tracheophyta</taxon>
        <taxon>Spermatophyta</taxon>
        <taxon>Magnoliopsida</taxon>
        <taxon>eudicotyledons</taxon>
        <taxon>Gunneridae</taxon>
        <taxon>Pentapetalae</taxon>
        <taxon>rosids</taxon>
        <taxon>fabids</taxon>
        <taxon>Rosales</taxon>
        <taxon>Rosaceae</taxon>
        <taxon>Amygdaloideae</taxon>
        <taxon>Maleae</taxon>
        <taxon>Malus</taxon>
    </lineage>
</organism>